<evidence type="ECO:0000313" key="1">
    <source>
        <dbReference type="EMBL" id="OMO68404.1"/>
    </source>
</evidence>
<accession>A0A1R3HDI9</accession>
<dbReference type="STRING" id="210143.A0A1R3HDI9"/>
<dbReference type="Proteomes" id="UP000188268">
    <property type="component" value="Unassembled WGS sequence"/>
</dbReference>
<proteinExistence type="predicted"/>
<dbReference type="AlphaFoldDB" id="A0A1R3HDI9"/>
<protein>
    <submittedName>
        <fullName evidence="1">Uncharacterized protein</fullName>
    </submittedName>
</protein>
<reference evidence="1 2" key="1">
    <citation type="submission" date="2013-09" db="EMBL/GenBank/DDBJ databases">
        <title>Corchorus capsularis genome sequencing.</title>
        <authorList>
            <person name="Alam M."/>
            <person name="Haque M.S."/>
            <person name="Islam M.S."/>
            <person name="Emdad E.M."/>
            <person name="Islam M.M."/>
            <person name="Ahmed B."/>
            <person name="Halim A."/>
            <person name="Hossen Q.M.M."/>
            <person name="Hossain M.Z."/>
            <person name="Ahmed R."/>
            <person name="Khan M.M."/>
            <person name="Islam R."/>
            <person name="Rashid M.M."/>
            <person name="Khan S.A."/>
            <person name="Rahman M.S."/>
            <person name="Alam M."/>
        </authorList>
    </citation>
    <scope>NUCLEOTIDE SEQUENCE [LARGE SCALE GENOMIC DNA]</scope>
    <source>
        <strain evidence="2">cv. CVL-1</strain>
        <tissue evidence="1">Whole seedling</tissue>
    </source>
</reference>
<gene>
    <name evidence="1" type="ORF">CCACVL1_19966</name>
</gene>
<comment type="caution">
    <text evidence="1">The sequence shown here is derived from an EMBL/GenBank/DDBJ whole genome shotgun (WGS) entry which is preliminary data.</text>
</comment>
<name>A0A1R3HDI9_COCAP</name>
<dbReference type="OrthoDB" id="892170at2759"/>
<dbReference type="Gramene" id="OMO68404">
    <property type="protein sequence ID" value="OMO68404"/>
    <property type="gene ID" value="CCACVL1_19966"/>
</dbReference>
<evidence type="ECO:0000313" key="2">
    <source>
        <dbReference type="Proteomes" id="UP000188268"/>
    </source>
</evidence>
<sequence length="64" mass="7757">MVQDIPHEQQIQVLPFVMAELQRSDFKEQDNATLWEQLQLSEFRWLETEAKMKSMEAMWQKQMA</sequence>
<dbReference type="EMBL" id="AWWV01012206">
    <property type="protein sequence ID" value="OMO68404.1"/>
    <property type="molecule type" value="Genomic_DNA"/>
</dbReference>
<organism evidence="1 2">
    <name type="scientific">Corchorus capsularis</name>
    <name type="common">Jute</name>
    <dbReference type="NCBI Taxonomy" id="210143"/>
    <lineage>
        <taxon>Eukaryota</taxon>
        <taxon>Viridiplantae</taxon>
        <taxon>Streptophyta</taxon>
        <taxon>Embryophyta</taxon>
        <taxon>Tracheophyta</taxon>
        <taxon>Spermatophyta</taxon>
        <taxon>Magnoliopsida</taxon>
        <taxon>eudicotyledons</taxon>
        <taxon>Gunneridae</taxon>
        <taxon>Pentapetalae</taxon>
        <taxon>rosids</taxon>
        <taxon>malvids</taxon>
        <taxon>Malvales</taxon>
        <taxon>Malvaceae</taxon>
        <taxon>Grewioideae</taxon>
        <taxon>Apeibeae</taxon>
        <taxon>Corchorus</taxon>
    </lineage>
</organism>
<keyword evidence="2" id="KW-1185">Reference proteome</keyword>